<dbReference type="EMBL" id="BMKQ01000001">
    <property type="protein sequence ID" value="GGF55663.1"/>
    <property type="molecule type" value="Genomic_DNA"/>
</dbReference>
<organism evidence="2 3">
    <name type="scientific">Marmoricola endophyticus</name>
    <dbReference type="NCBI Taxonomy" id="2040280"/>
    <lineage>
        <taxon>Bacteria</taxon>
        <taxon>Bacillati</taxon>
        <taxon>Actinomycetota</taxon>
        <taxon>Actinomycetes</taxon>
        <taxon>Propionibacteriales</taxon>
        <taxon>Nocardioidaceae</taxon>
        <taxon>Marmoricola</taxon>
    </lineage>
</organism>
<feature type="compositionally biased region" description="Polar residues" evidence="1">
    <location>
        <begin position="1"/>
        <end position="11"/>
    </location>
</feature>
<evidence type="ECO:0000313" key="2">
    <source>
        <dbReference type="EMBL" id="GGF55663.1"/>
    </source>
</evidence>
<feature type="region of interest" description="Disordered" evidence="1">
    <location>
        <begin position="52"/>
        <end position="121"/>
    </location>
</feature>
<reference evidence="2" key="2">
    <citation type="submission" date="2020-09" db="EMBL/GenBank/DDBJ databases">
        <authorList>
            <person name="Sun Q."/>
            <person name="Zhou Y."/>
        </authorList>
    </citation>
    <scope>NUCLEOTIDE SEQUENCE</scope>
    <source>
        <strain evidence="2">CGMCC 1.16067</strain>
    </source>
</reference>
<gene>
    <name evidence="2" type="ORF">GCM10011519_31970</name>
</gene>
<evidence type="ECO:0000313" key="3">
    <source>
        <dbReference type="Proteomes" id="UP000649179"/>
    </source>
</evidence>
<sequence length="121" mass="11484">MTGNDAPTDQWTTAASDTSAARTHGPVWTGRRWARPAAAAAGLVVISGLGGFAVGHATSGGDDLTPTSFQEGGAPGGAGPGARPGSGTGGQQSEGHGPPTGAQGGGDEPQSGEGTTGDSTT</sequence>
<proteinExistence type="predicted"/>
<reference evidence="2" key="1">
    <citation type="journal article" date="2014" name="Int. J. Syst. Evol. Microbiol.">
        <title>Complete genome sequence of Corynebacterium casei LMG S-19264T (=DSM 44701T), isolated from a smear-ripened cheese.</title>
        <authorList>
            <consortium name="US DOE Joint Genome Institute (JGI-PGF)"/>
            <person name="Walter F."/>
            <person name="Albersmeier A."/>
            <person name="Kalinowski J."/>
            <person name="Ruckert C."/>
        </authorList>
    </citation>
    <scope>NUCLEOTIDE SEQUENCE</scope>
    <source>
        <strain evidence="2">CGMCC 1.16067</strain>
    </source>
</reference>
<protein>
    <submittedName>
        <fullName evidence="2">Uncharacterized protein</fullName>
    </submittedName>
</protein>
<dbReference type="RefSeq" id="WP_188780674.1">
    <property type="nucleotide sequence ID" value="NZ_BMKQ01000001.1"/>
</dbReference>
<dbReference type="Proteomes" id="UP000649179">
    <property type="component" value="Unassembled WGS sequence"/>
</dbReference>
<feature type="compositionally biased region" description="Low complexity" evidence="1">
    <location>
        <begin position="12"/>
        <end position="23"/>
    </location>
</feature>
<evidence type="ECO:0000256" key="1">
    <source>
        <dbReference type="SAM" id="MobiDB-lite"/>
    </source>
</evidence>
<accession>A0A917BR64</accession>
<keyword evidence="3" id="KW-1185">Reference proteome</keyword>
<feature type="region of interest" description="Disordered" evidence="1">
    <location>
        <begin position="1"/>
        <end position="28"/>
    </location>
</feature>
<feature type="compositionally biased region" description="Gly residues" evidence="1">
    <location>
        <begin position="73"/>
        <end position="92"/>
    </location>
</feature>
<name>A0A917BR64_9ACTN</name>
<dbReference type="AlphaFoldDB" id="A0A917BR64"/>
<comment type="caution">
    <text evidence="2">The sequence shown here is derived from an EMBL/GenBank/DDBJ whole genome shotgun (WGS) entry which is preliminary data.</text>
</comment>
<feature type="compositionally biased region" description="Polar residues" evidence="1">
    <location>
        <begin position="112"/>
        <end position="121"/>
    </location>
</feature>